<dbReference type="Pfam" id="PF13378">
    <property type="entry name" value="MR_MLE_C"/>
    <property type="match status" value="1"/>
</dbReference>
<reference evidence="8" key="1">
    <citation type="submission" date="2020-03" db="EMBL/GenBank/DDBJ databases">
        <title>Castanea mollissima Vanexum genome sequencing.</title>
        <authorList>
            <person name="Staton M."/>
        </authorList>
    </citation>
    <scope>NUCLEOTIDE SEQUENCE</scope>
    <source>
        <tissue evidence="8">Leaf</tissue>
    </source>
</reference>
<dbReference type="EMBL" id="JRKL02012580">
    <property type="protein sequence ID" value="KAF3944587.1"/>
    <property type="molecule type" value="Genomic_DNA"/>
</dbReference>
<dbReference type="SMART" id="SM00922">
    <property type="entry name" value="MR_MLE"/>
    <property type="match status" value="1"/>
</dbReference>
<feature type="domain" description="Mandelate racemase/muconate lactonizing enzyme C-terminal" evidence="7">
    <location>
        <begin position="1292"/>
        <end position="1388"/>
    </location>
</feature>
<dbReference type="PROSITE" id="PS00909">
    <property type="entry name" value="MR_MLE_2"/>
    <property type="match status" value="1"/>
</dbReference>
<keyword evidence="1" id="KW-0808">Transferase</keyword>
<dbReference type="SFLD" id="SFLDS00001">
    <property type="entry name" value="Enolase"/>
    <property type="match status" value="1"/>
</dbReference>
<dbReference type="GO" id="GO:0016829">
    <property type="term" value="F:lyase activity"/>
    <property type="evidence" value="ECO:0007669"/>
    <property type="project" value="UniProtKB-KW"/>
</dbReference>
<dbReference type="HAMAP" id="MF_01659">
    <property type="entry name" value="MenD"/>
    <property type="match status" value="1"/>
</dbReference>
<dbReference type="SFLD" id="SFLDG00180">
    <property type="entry name" value="muconate_cycloisomerase"/>
    <property type="match status" value="1"/>
</dbReference>
<evidence type="ECO:0000256" key="1">
    <source>
        <dbReference type="ARBA" id="ARBA00022679"/>
    </source>
</evidence>
<protein>
    <recommendedName>
        <fullName evidence="7">Mandelate racemase/muconate lactonizing enzyme C-terminal domain-containing protein</fullName>
    </recommendedName>
</protein>
<keyword evidence="3" id="KW-0460">Magnesium</keyword>
<dbReference type="Gene3D" id="3.40.50.1820">
    <property type="entry name" value="alpha/beta hydrolase"/>
    <property type="match status" value="1"/>
</dbReference>
<evidence type="ECO:0000259" key="7">
    <source>
        <dbReference type="SMART" id="SM00922"/>
    </source>
</evidence>
<accession>A0A8J4Q7S8</accession>
<dbReference type="Pfam" id="PF00561">
    <property type="entry name" value="Abhydrolase_1"/>
    <property type="match status" value="1"/>
</dbReference>
<dbReference type="InterPro" id="IPR015943">
    <property type="entry name" value="WD40/YVTN_repeat-like_dom_sf"/>
</dbReference>
<dbReference type="SUPFAM" id="SSF53474">
    <property type="entry name" value="alpha/beta-Hydrolases"/>
    <property type="match status" value="1"/>
</dbReference>
<dbReference type="GO" id="GO:0046872">
    <property type="term" value="F:metal ion binding"/>
    <property type="evidence" value="ECO:0007669"/>
    <property type="project" value="UniProtKB-KW"/>
</dbReference>
<keyword evidence="6" id="KW-0456">Lyase</keyword>
<dbReference type="Gene3D" id="3.30.390.10">
    <property type="entry name" value="Enolase-like, N-terminal domain"/>
    <property type="match status" value="1"/>
</dbReference>
<gene>
    <name evidence="8" type="ORF">CMV_028957</name>
</gene>
<dbReference type="SUPFAM" id="SSF50998">
    <property type="entry name" value="Quinoprotein alcohol dehydrogenase-like"/>
    <property type="match status" value="1"/>
</dbReference>
<dbReference type="InterPro" id="IPR004433">
    <property type="entry name" value="MenaQ_synth_MenD"/>
</dbReference>
<dbReference type="Proteomes" id="UP000737018">
    <property type="component" value="Unassembled WGS sequence"/>
</dbReference>
<dbReference type="Gene3D" id="3.20.20.120">
    <property type="entry name" value="Enolase-like C-terminal domain"/>
    <property type="match status" value="1"/>
</dbReference>
<dbReference type="InterPro" id="IPR012001">
    <property type="entry name" value="Thiamin_PyroP_enz_TPP-bd_dom"/>
</dbReference>
<dbReference type="NCBIfam" id="TIGR00173">
    <property type="entry name" value="menD"/>
    <property type="match status" value="1"/>
</dbReference>
<dbReference type="PANTHER" id="PTHR42916:SF1">
    <property type="entry name" value="PROTEIN PHYLLO, CHLOROPLASTIC"/>
    <property type="match status" value="1"/>
</dbReference>
<evidence type="ECO:0000256" key="3">
    <source>
        <dbReference type="ARBA" id="ARBA00022842"/>
    </source>
</evidence>
<dbReference type="OrthoDB" id="8119704at2759"/>
<dbReference type="InterPro" id="IPR029058">
    <property type="entry name" value="AB_hydrolase_fold"/>
</dbReference>
<organism evidence="8 9">
    <name type="scientific">Castanea mollissima</name>
    <name type="common">Chinese chestnut</name>
    <dbReference type="NCBI Taxonomy" id="60419"/>
    <lineage>
        <taxon>Eukaryota</taxon>
        <taxon>Viridiplantae</taxon>
        <taxon>Streptophyta</taxon>
        <taxon>Embryophyta</taxon>
        <taxon>Tracheophyta</taxon>
        <taxon>Spermatophyta</taxon>
        <taxon>Magnoliopsida</taxon>
        <taxon>eudicotyledons</taxon>
        <taxon>Gunneridae</taxon>
        <taxon>Pentapetalae</taxon>
        <taxon>rosids</taxon>
        <taxon>fabids</taxon>
        <taxon>Fagales</taxon>
        <taxon>Fagaceae</taxon>
        <taxon>Castanea</taxon>
    </lineage>
</organism>
<dbReference type="CDD" id="cd02009">
    <property type="entry name" value="TPP_SHCHC_synthase"/>
    <property type="match status" value="1"/>
</dbReference>
<name>A0A8J4Q7S8_9ROSI</name>
<dbReference type="GO" id="GO:0030976">
    <property type="term" value="F:thiamine pyrophosphate binding"/>
    <property type="evidence" value="ECO:0007669"/>
    <property type="project" value="InterPro"/>
</dbReference>
<keyword evidence="9" id="KW-1185">Reference proteome</keyword>
<dbReference type="GO" id="GO:0009063">
    <property type="term" value="P:amino acid catabolic process"/>
    <property type="evidence" value="ECO:0007669"/>
    <property type="project" value="InterPro"/>
</dbReference>
<evidence type="ECO:0000256" key="5">
    <source>
        <dbReference type="ARBA" id="ARBA00023211"/>
    </source>
</evidence>
<dbReference type="GO" id="GO:0070204">
    <property type="term" value="F:2-succinyl-5-enolpyruvyl-6-hydroxy-3-cyclohexene-1-carboxylic-acid synthase activity"/>
    <property type="evidence" value="ECO:0007669"/>
    <property type="project" value="InterPro"/>
</dbReference>
<dbReference type="SFLD" id="SFLDF00009">
    <property type="entry name" value="o-succinylbenzoate_synthase"/>
    <property type="match status" value="1"/>
</dbReference>
<keyword evidence="2" id="KW-0479">Metal-binding</keyword>
<dbReference type="InterPro" id="IPR032264">
    <property type="entry name" value="MenD_middle"/>
</dbReference>
<dbReference type="CDD" id="cd07037">
    <property type="entry name" value="TPP_PYR_MenD"/>
    <property type="match status" value="1"/>
</dbReference>
<proteinExistence type="inferred from homology"/>
<dbReference type="InterPro" id="IPR029061">
    <property type="entry name" value="THDP-binding"/>
</dbReference>
<dbReference type="InterPro" id="IPR018110">
    <property type="entry name" value="Mandel_Rmase/mucon_lact_enz_CS"/>
</dbReference>
<dbReference type="Pfam" id="PF02776">
    <property type="entry name" value="TPP_enzyme_N"/>
    <property type="match status" value="1"/>
</dbReference>
<evidence type="ECO:0000313" key="9">
    <source>
        <dbReference type="Proteomes" id="UP000737018"/>
    </source>
</evidence>
<dbReference type="SUPFAM" id="SSF51604">
    <property type="entry name" value="Enolase C-terminal domain-like"/>
    <property type="match status" value="1"/>
</dbReference>
<dbReference type="InterPro" id="IPR013342">
    <property type="entry name" value="Mandelate_racemase_C"/>
</dbReference>
<dbReference type="Pfam" id="PF02775">
    <property type="entry name" value="TPP_enzyme_C"/>
    <property type="match status" value="1"/>
</dbReference>
<evidence type="ECO:0000313" key="8">
    <source>
        <dbReference type="EMBL" id="KAF3944587.1"/>
    </source>
</evidence>
<keyword evidence="4" id="KW-0786">Thiamine pyrophosphate</keyword>
<dbReference type="InterPro" id="IPR011766">
    <property type="entry name" value="TPP_enzyme_TPP-bd"/>
</dbReference>
<evidence type="ECO:0000256" key="6">
    <source>
        <dbReference type="ARBA" id="ARBA00023239"/>
    </source>
</evidence>
<dbReference type="InterPro" id="IPR000073">
    <property type="entry name" value="AB_hydrolase_1"/>
</dbReference>
<evidence type="ECO:0000256" key="2">
    <source>
        <dbReference type="ARBA" id="ARBA00022723"/>
    </source>
</evidence>
<dbReference type="InterPro" id="IPR011047">
    <property type="entry name" value="Quinoprotein_ADH-like_sf"/>
</dbReference>
<dbReference type="GO" id="GO:0009234">
    <property type="term" value="P:menaquinone biosynthetic process"/>
    <property type="evidence" value="ECO:0007669"/>
    <property type="project" value="InterPro"/>
</dbReference>
<sequence length="1821" mass="201012">MKFQLSHPLTHTLSPSLLNLRFRTKRSLLPLQLQTLTFLTHNSFLRFSPQNPNPVVAVEAVRFDGPVVEIGESSEVVDGDLEFETCITRTLPPALTLEHGLQSIKEAVDKLKLDPPSSASGVLRFQVAVPPGPKALNWFCCQPELSVYPLFFLSKNTDSPTCKSLYLNGSHGVFGIGAAIYFTNSSSCTSGERNLTKRYLSTDSTFIMIYGFMDINFNIDLSSKMHEAGSYLFIPQIELDEYEGVSFLAATLAWNNSSLCSFEEAVRSYEFSLKQASCHSWLTTDKCHSESIRSTLRKLKVVEDKTVTMVYMNLLSKGGREVMGDIMELKEGPSSYQFCIRLSLTIAIARNMLDHTSEMCYSAQDCANINTFWASLIIEECSRLGLTYFCVAPGSRSSPLAVAASTHPLITCIACFDERSLAFHAVGYARGSHIPAVVITSSGTAVSNLLPAVVEASQDFVPLLLLTADRPPELQDAGANQSINQVNHFGSFVRFFFGLPAATDQVPARVLLTTIDSAVHWATSSPRGPVHINCPFREPLENSPSIWMPSCLKGLGFWMSSAEPFTKYIQVRHSHACNDTHGRMAEVLNVIQRAKNGLLLIGAMHTEDDIWAALLLSKHLSWPTIPDILSGLRLRKLLAFSELEQEFIFVDHLDHALLSDSVRDWLQADVIIQRALPLGPPGQCLHPPHQRRPSTTVKSSRLIVTARSSPGTPSENASSLFLTSRYVNTVVVSPNGSFCASGGGKDGAILLWDLAEGKKLYLLDSIKIWDLESKSIVEDLKVDLKTEVEKADDTTSSNSTKKKVGSRITSKRISQMLEKCSPCSYIMVDSHSCRHDASHIVTHRIESTVVEFASCLLKATSPNKNSKWSSFLQILNMMVAWEISFQISTHYSLTEPQAARTISEILSCKSALFVGNSMAIRDVDMYGHDWSECIHSFSASMLDSELPFHWLRVAGNRGASGIDGLLSTAVGFAVGCNKQVLCVIGDVSFLHDTNGLAILNQRKSRKPMTIVVINNQGGAIFSLLPIAERTDPSILKQYFYTSHNVSICGLCKAHGVKHSLVQTKRELQDALLASQYNEIDCVIEVKSSIDANATFHRILRKFASQASNHAFSILSRLSVQDSISHEGFICKISRMECSRFRIPLCAPPTLNLVDHECTKFYREGYILSIYLEDGSVGLGEVAPFEIHRESLLEIEQQLIFLLHVLKGAKISCFLPLLKGSFSSWIWNNLGVPPCSILPSVRCGLEMGILNAIAARQGSSLLNTLQPQIDEGDKSGRSSKVKICALLDSNGTPLEVACAATGLVEEGFTAIKLKVARRGGPIHDAAVIQEVRKMVGCQIELRVDANRNWTFEEAIEFGSFVKDCNLQYIEEPVQDENDIIKFCEYSGLPVALDETIGSIQENTLEKLAKYSHPGIVAVVIKPSVIGGFENASLVAHWAQNQGKMAVVSAAYESGLAHGLGTYRWLEEDVTTDPLRIDRDPDSGFIEASVSDANRFLQKFQINHNTICSKLTGEQVNGYQLTVDTRGFSCFLKVYEVGERTNDNVVLFLHGFLGTGEDWITAMKAISGSARCISIDLPSHGGSKIQYHGAKDSAQDPTFSIEVVADILYKMIDQITPVKVICVGYSMGARIALHMALRFSDKIKGAVVIAGSPGLKDKVARDVRRAKDDSKAHLLVAYGLQLFMENWYAGDLWKSLRSHPHFNQIVTSRLQHDDVQSLAKSLSDLSVGRQQPLWEDLKHCKTPLLLIVGENDTKFKTIAQEMFCEVCHGLKSGDNLWNEIHEIVEIPNCGHAVHLENPLPVISALRQFLTRLGKSSFPIKRVV</sequence>
<dbReference type="Gene3D" id="3.40.50.1220">
    <property type="entry name" value="TPP-binding domain"/>
    <property type="match status" value="2"/>
</dbReference>
<dbReference type="PANTHER" id="PTHR42916">
    <property type="entry name" value="2-SUCCINYL-5-ENOLPYRUVYL-6-HYDROXY-3-CYCLOHEXENE-1-CARBOXYLATE SYNTHASE"/>
    <property type="match status" value="1"/>
</dbReference>
<comment type="caution">
    <text evidence="8">The sequence shown here is derived from an EMBL/GenBank/DDBJ whole genome shotgun (WGS) entry which is preliminary data.</text>
</comment>
<dbReference type="InterPro" id="IPR029065">
    <property type="entry name" value="Enolase_C-like"/>
</dbReference>
<dbReference type="InterPro" id="IPR029017">
    <property type="entry name" value="Enolase-like_N"/>
</dbReference>
<dbReference type="Pfam" id="PF16582">
    <property type="entry name" value="TPP_enzyme_M_2"/>
    <property type="match status" value="1"/>
</dbReference>
<dbReference type="Gene3D" id="3.40.50.970">
    <property type="match status" value="2"/>
</dbReference>
<dbReference type="Gene3D" id="2.130.10.10">
    <property type="entry name" value="YVTN repeat-like/Quinoprotein amine dehydrogenase"/>
    <property type="match status" value="1"/>
</dbReference>
<dbReference type="SUPFAM" id="SSF52518">
    <property type="entry name" value="Thiamin diphosphate-binding fold (THDP-binding)"/>
    <property type="match status" value="2"/>
</dbReference>
<dbReference type="SUPFAM" id="SSF54826">
    <property type="entry name" value="Enolase N-terminal domain-like"/>
    <property type="match status" value="1"/>
</dbReference>
<evidence type="ECO:0000256" key="4">
    <source>
        <dbReference type="ARBA" id="ARBA00023052"/>
    </source>
</evidence>
<keyword evidence="5" id="KW-0464">Manganese</keyword>
<dbReference type="InterPro" id="IPR036849">
    <property type="entry name" value="Enolase-like_C_sf"/>
</dbReference>